<dbReference type="PANTHER" id="PTHR30055:SF237">
    <property type="entry name" value="TRANSCRIPTIONAL REPRESSOR MCE3R"/>
    <property type="match status" value="1"/>
</dbReference>
<dbReference type="Gene3D" id="1.10.10.60">
    <property type="entry name" value="Homeodomain-like"/>
    <property type="match status" value="1"/>
</dbReference>
<dbReference type="PANTHER" id="PTHR30055">
    <property type="entry name" value="HTH-TYPE TRANSCRIPTIONAL REGULATOR RUTR"/>
    <property type="match status" value="1"/>
</dbReference>
<feature type="DNA-binding region" description="H-T-H motif" evidence="2">
    <location>
        <begin position="23"/>
        <end position="42"/>
    </location>
</feature>
<dbReference type="EMBL" id="CP098502">
    <property type="protein sequence ID" value="UTI66216.1"/>
    <property type="molecule type" value="Genomic_DNA"/>
</dbReference>
<dbReference type="InterPro" id="IPR009057">
    <property type="entry name" value="Homeodomain-like_sf"/>
</dbReference>
<reference evidence="5 6" key="1">
    <citation type="submission" date="2022-06" db="EMBL/GenBank/DDBJ databases">
        <title>Paraconexibacter antarcticus.</title>
        <authorList>
            <person name="Kim C.S."/>
        </authorList>
    </citation>
    <scope>NUCLEOTIDE SEQUENCE [LARGE SCALE GENOMIC DNA]</scope>
    <source>
        <strain evidence="5 6">02-257</strain>
    </source>
</reference>
<dbReference type="Pfam" id="PF00440">
    <property type="entry name" value="TetR_N"/>
    <property type="match status" value="1"/>
</dbReference>
<dbReference type="InterPro" id="IPR050109">
    <property type="entry name" value="HTH-type_TetR-like_transc_reg"/>
</dbReference>
<accession>A0ABY5DW17</accession>
<gene>
    <name evidence="5" type="ORF">NBH00_08410</name>
</gene>
<dbReference type="SUPFAM" id="SSF46689">
    <property type="entry name" value="Homeodomain-like"/>
    <property type="match status" value="1"/>
</dbReference>
<dbReference type="Gene3D" id="1.10.357.10">
    <property type="entry name" value="Tetracycline Repressor, domain 2"/>
    <property type="match status" value="1"/>
</dbReference>
<dbReference type="Proteomes" id="UP001056035">
    <property type="component" value="Chromosome"/>
</dbReference>
<feature type="compositionally biased region" description="Low complexity" evidence="3">
    <location>
        <begin position="182"/>
        <end position="195"/>
    </location>
</feature>
<evidence type="ECO:0000313" key="5">
    <source>
        <dbReference type="EMBL" id="UTI66216.1"/>
    </source>
</evidence>
<evidence type="ECO:0000313" key="6">
    <source>
        <dbReference type="Proteomes" id="UP001056035"/>
    </source>
</evidence>
<evidence type="ECO:0000256" key="2">
    <source>
        <dbReference type="PROSITE-ProRule" id="PRU00335"/>
    </source>
</evidence>
<organism evidence="5 6">
    <name type="scientific">Paraconexibacter antarcticus</name>
    <dbReference type="NCBI Taxonomy" id="2949664"/>
    <lineage>
        <taxon>Bacteria</taxon>
        <taxon>Bacillati</taxon>
        <taxon>Actinomycetota</taxon>
        <taxon>Thermoleophilia</taxon>
        <taxon>Solirubrobacterales</taxon>
        <taxon>Paraconexibacteraceae</taxon>
        <taxon>Paraconexibacter</taxon>
    </lineage>
</organism>
<dbReference type="RefSeq" id="WP_254572891.1">
    <property type="nucleotide sequence ID" value="NZ_CP098502.1"/>
</dbReference>
<dbReference type="PRINTS" id="PR00455">
    <property type="entry name" value="HTHTETR"/>
</dbReference>
<feature type="region of interest" description="Disordered" evidence="3">
    <location>
        <begin position="180"/>
        <end position="208"/>
    </location>
</feature>
<feature type="domain" description="HTH tetR-type" evidence="4">
    <location>
        <begin position="1"/>
        <end position="60"/>
    </location>
</feature>
<keyword evidence="6" id="KW-1185">Reference proteome</keyword>
<evidence type="ECO:0000256" key="3">
    <source>
        <dbReference type="SAM" id="MobiDB-lite"/>
    </source>
</evidence>
<dbReference type="Pfam" id="PF17932">
    <property type="entry name" value="TetR_C_24"/>
    <property type="match status" value="1"/>
</dbReference>
<dbReference type="InterPro" id="IPR001647">
    <property type="entry name" value="HTH_TetR"/>
</dbReference>
<evidence type="ECO:0000256" key="1">
    <source>
        <dbReference type="ARBA" id="ARBA00023125"/>
    </source>
</evidence>
<name>A0ABY5DW17_9ACTN</name>
<keyword evidence="1 2" id="KW-0238">DNA-binding</keyword>
<protein>
    <submittedName>
        <fullName evidence="5">TetR/AcrR family transcriptional regulator</fullName>
    </submittedName>
</protein>
<evidence type="ECO:0000259" key="4">
    <source>
        <dbReference type="PROSITE" id="PS50977"/>
    </source>
</evidence>
<proteinExistence type="predicted"/>
<sequence length="208" mass="22755">MRDRVILDAAKALFAEQGFEAVGVDQIGAGAGMTGPAIYRHFRGKDEILATLFDEAMDRLLTLTGTRLHDPMEDLRNLARGHAEFALTDRELLSIYAREERALTKDHRRRLVRRQRSYVARWTESLAACMPTRSEAQVEAAAYALIGMLLGASHWPRGLITADGAIDLLVDLVENAVTEPGSVAPQSAPKAPAAVAKKRAPAARKRVS</sequence>
<dbReference type="PROSITE" id="PS50977">
    <property type="entry name" value="HTH_TETR_2"/>
    <property type="match status" value="1"/>
</dbReference>
<feature type="compositionally biased region" description="Basic residues" evidence="3">
    <location>
        <begin position="196"/>
        <end position="208"/>
    </location>
</feature>
<dbReference type="SUPFAM" id="SSF48498">
    <property type="entry name" value="Tetracyclin repressor-like, C-terminal domain"/>
    <property type="match status" value="1"/>
</dbReference>
<dbReference type="InterPro" id="IPR041490">
    <property type="entry name" value="KstR2_TetR_C"/>
</dbReference>
<dbReference type="InterPro" id="IPR036271">
    <property type="entry name" value="Tet_transcr_reg_TetR-rel_C_sf"/>
</dbReference>